<dbReference type="Gene3D" id="3.60.40.10">
    <property type="entry name" value="PPM-type phosphatase domain"/>
    <property type="match status" value="1"/>
</dbReference>
<evidence type="ECO:0000313" key="4">
    <source>
        <dbReference type="Proteomes" id="UP000095759"/>
    </source>
</evidence>
<dbReference type="Pfam" id="PF13581">
    <property type="entry name" value="HATPase_c_2"/>
    <property type="match status" value="1"/>
</dbReference>
<dbReference type="CDD" id="cd16936">
    <property type="entry name" value="HATPase_RsbW-like"/>
    <property type="match status" value="1"/>
</dbReference>
<accession>A0A1E5PGF3</accession>
<dbReference type="OrthoDB" id="118142at2"/>
<reference evidence="3 4" key="1">
    <citation type="submission" date="2016-08" db="EMBL/GenBank/DDBJ databases">
        <title>Complete genome sequence of Streptomyces agglomeratus strain 6-3-2, a novel anti-MRSA actinomycete isolated from Wuli of Tebit, China.</title>
        <authorList>
            <person name="Chen X."/>
        </authorList>
    </citation>
    <scope>NUCLEOTIDE SEQUENCE [LARGE SCALE GENOMIC DNA]</scope>
    <source>
        <strain evidence="3 4">6-3-2</strain>
    </source>
</reference>
<sequence>MSGNGTGEPVAAAGFPTAVLVLDAAGMVMTGTRSAATLLGVPEAIGGRGPGDEPLDAETLFEDPGLWARLVAGAVGGARRSARARLLRPDGGRLEADVDIITLMEGSSARFLLRLRPADPDHPVPVAVAGDVRRPPPLPPADQRSAERLALLNAAAAQIGSSLDMVRDAEQLTEVLVPAFADLMAVDLTEPVLRGEEPGELVTGAPMRRVAVRAADGQWPAESYSVGDTIRLRSVESIHLRVDSAMFIPDLSELRTVLAGEEERVRLILPPQAASLMLVPLQARGTVLGALVLWRTAERRPFDQEDAVLAEEIGSRSSLSMDNARRYTRERRTAEALQRSLLPRPVMDVTGAETSGIYVPATNTAAIGGSWFDVIQLPSTRLAFVMGTVAGHGLNATAAMGRLRSAVQTLADLDLSPDELLAHLDDLVVRFVEDDDRQEPDADAPSALTGATCLYATYDPVSRTCVLAGAGHPPPVLAGRGRTGSGTVTYRPGPVLGTGGQPFEPVELSLGSGDVLAFYGGALAKGTDRSERQLEAVRAGVRDGADSGRHVTEIGRGILGALLHEPPDDDLALLVVRVREVSAGDTAVWELAAAPSLVGRARELVAEQLTAWGLEELIFTTELIVSELVTNSIRYAGGPVGLRLIKDRVLICEVSDPSQTQPHLRRAQLTDEGGRGLFLVAQLTHRWGSRYTAAGKTIWTEQLLTGG</sequence>
<dbReference type="Proteomes" id="UP000095759">
    <property type="component" value="Unassembled WGS sequence"/>
</dbReference>
<dbReference type="Pfam" id="PF07228">
    <property type="entry name" value="SpoIIE"/>
    <property type="match status" value="1"/>
</dbReference>
<comment type="caution">
    <text evidence="3">The sequence shown here is derived from an EMBL/GenBank/DDBJ whole genome shotgun (WGS) entry which is preliminary data.</text>
</comment>
<dbReference type="EMBL" id="MEHJ01000001">
    <property type="protein sequence ID" value="OEJ28638.1"/>
    <property type="molecule type" value="Genomic_DNA"/>
</dbReference>
<dbReference type="GO" id="GO:0016791">
    <property type="term" value="F:phosphatase activity"/>
    <property type="evidence" value="ECO:0007669"/>
    <property type="project" value="TreeGrafter"/>
</dbReference>
<dbReference type="PANTHER" id="PTHR43156:SF2">
    <property type="entry name" value="STAGE II SPORULATION PROTEIN E"/>
    <property type="match status" value="1"/>
</dbReference>
<dbReference type="SUPFAM" id="SSF55874">
    <property type="entry name" value="ATPase domain of HSP90 chaperone/DNA topoisomerase II/histidine kinase"/>
    <property type="match status" value="1"/>
</dbReference>
<dbReference type="InterPro" id="IPR029016">
    <property type="entry name" value="GAF-like_dom_sf"/>
</dbReference>
<dbReference type="FunFam" id="3.30.450.40:FF:000035">
    <property type="entry name" value="PAS sensor protein"/>
    <property type="match status" value="1"/>
</dbReference>
<protein>
    <recommendedName>
        <fullName evidence="2">PPM-type phosphatase domain-containing protein</fullName>
    </recommendedName>
</protein>
<feature type="domain" description="PPM-type phosphatase" evidence="2">
    <location>
        <begin position="354"/>
        <end position="578"/>
    </location>
</feature>
<dbReference type="PANTHER" id="PTHR43156">
    <property type="entry name" value="STAGE II SPORULATION PROTEIN E-RELATED"/>
    <property type="match status" value="1"/>
</dbReference>
<evidence type="ECO:0000259" key="2">
    <source>
        <dbReference type="SMART" id="SM00331"/>
    </source>
</evidence>
<evidence type="ECO:0000313" key="3">
    <source>
        <dbReference type="EMBL" id="OEJ28638.1"/>
    </source>
</evidence>
<dbReference type="SMART" id="SM00331">
    <property type="entry name" value="PP2C_SIG"/>
    <property type="match status" value="1"/>
</dbReference>
<dbReference type="InterPro" id="IPR036890">
    <property type="entry name" value="HATPase_C_sf"/>
</dbReference>
<gene>
    <name evidence="3" type="ORF">AS594_33365</name>
</gene>
<dbReference type="Gene3D" id="3.30.450.40">
    <property type="match status" value="1"/>
</dbReference>
<keyword evidence="4" id="KW-1185">Reference proteome</keyword>
<name>A0A1E5PGF3_9ACTN</name>
<dbReference type="InterPro" id="IPR036457">
    <property type="entry name" value="PPM-type-like_dom_sf"/>
</dbReference>
<dbReference type="AlphaFoldDB" id="A0A1E5PGF3"/>
<dbReference type="InterPro" id="IPR003594">
    <property type="entry name" value="HATPase_dom"/>
</dbReference>
<dbReference type="FunFam" id="3.30.565.10:FF:000028">
    <property type="entry name" value="PAS sensor protein"/>
    <property type="match status" value="1"/>
</dbReference>
<organism evidence="3 4">
    <name type="scientific">Streptomyces agglomeratus</name>
    <dbReference type="NCBI Taxonomy" id="285458"/>
    <lineage>
        <taxon>Bacteria</taxon>
        <taxon>Bacillati</taxon>
        <taxon>Actinomycetota</taxon>
        <taxon>Actinomycetes</taxon>
        <taxon>Kitasatosporales</taxon>
        <taxon>Streptomycetaceae</taxon>
        <taxon>Streptomyces</taxon>
    </lineage>
</organism>
<dbReference type="InterPro" id="IPR001932">
    <property type="entry name" value="PPM-type_phosphatase-like_dom"/>
</dbReference>
<dbReference type="SUPFAM" id="SSF55781">
    <property type="entry name" value="GAF domain-like"/>
    <property type="match status" value="1"/>
</dbReference>
<dbReference type="STRING" id="285458.BGM19_03275"/>
<evidence type="ECO:0000256" key="1">
    <source>
        <dbReference type="ARBA" id="ARBA00022801"/>
    </source>
</evidence>
<keyword evidence="1" id="KW-0378">Hydrolase</keyword>
<dbReference type="RefSeq" id="WP_069774887.1">
    <property type="nucleotide sequence ID" value="NZ_MEHI01000001.1"/>
</dbReference>
<dbReference type="Gene3D" id="3.30.565.10">
    <property type="entry name" value="Histidine kinase-like ATPase, C-terminal domain"/>
    <property type="match status" value="1"/>
</dbReference>
<dbReference type="InterPro" id="IPR052016">
    <property type="entry name" value="Bact_Sigma-Reg"/>
</dbReference>
<proteinExistence type="predicted"/>